<protein>
    <recommendedName>
        <fullName evidence="3">t-SNARE coiled-coil homology domain-containing protein</fullName>
    </recommendedName>
</protein>
<name>A0A7S0UBE9_HEMAN</name>
<feature type="coiled-coil region" evidence="1">
    <location>
        <begin position="111"/>
        <end position="166"/>
    </location>
</feature>
<evidence type="ECO:0000256" key="2">
    <source>
        <dbReference type="SAM" id="MobiDB-lite"/>
    </source>
</evidence>
<dbReference type="InterPro" id="IPR000727">
    <property type="entry name" value="T_SNARE_dom"/>
</dbReference>
<gene>
    <name evidence="4" type="ORF">HAND1043_LOCUS20100</name>
</gene>
<accession>A0A7S0UBE9</accession>
<feature type="region of interest" description="Disordered" evidence="2">
    <location>
        <begin position="318"/>
        <end position="377"/>
    </location>
</feature>
<reference evidence="4" key="1">
    <citation type="submission" date="2021-01" db="EMBL/GenBank/DDBJ databases">
        <authorList>
            <person name="Corre E."/>
            <person name="Pelletier E."/>
            <person name="Niang G."/>
            <person name="Scheremetjew M."/>
            <person name="Finn R."/>
            <person name="Kale V."/>
            <person name="Holt S."/>
            <person name="Cochrane G."/>
            <person name="Meng A."/>
            <person name="Brown T."/>
            <person name="Cohen L."/>
        </authorList>
    </citation>
    <scope>NUCLEOTIDE SEQUENCE</scope>
    <source>
        <strain evidence="4">CCMP441</strain>
    </source>
</reference>
<evidence type="ECO:0000256" key="1">
    <source>
        <dbReference type="SAM" id="Coils"/>
    </source>
</evidence>
<evidence type="ECO:0000259" key="3">
    <source>
        <dbReference type="PROSITE" id="PS50192"/>
    </source>
</evidence>
<feature type="domain" description="T-SNARE coiled-coil homology" evidence="3">
    <location>
        <begin position="73"/>
        <end position="135"/>
    </location>
</feature>
<evidence type="ECO:0000313" key="4">
    <source>
        <dbReference type="EMBL" id="CAD8753594.1"/>
    </source>
</evidence>
<organism evidence="4">
    <name type="scientific">Hemiselmis andersenii</name>
    <name type="common">Cryptophyte alga</name>
    <dbReference type="NCBI Taxonomy" id="464988"/>
    <lineage>
        <taxon>Eukaryota</taxon>
        <taxon>Cryptophyceae</taxon>
        <taxon>Cryptomonadales</taxon>
        <taxon>Hemiselmidaceae</taxon>
        <taxon>Hemiselmis</taxon>
    </lineage>
</organism>
<proteinExistence type="predicted"/>
<dbReference type="PROSITE" id="PS50192">
    <property type="entry name" value="T_SNARE"/>
    <property type="match status" value="1"/>
</dbReference>
<keyword evidence="1" id="KW-0175">Coiled coil</keyword>
<dbReference type="AlphaFoldDB" id="A0A7S0UBE9"/>
<sequence>MESLAAKAQGHLLMKDKRIFQSLNLAARKKALDAEGEDVEFKQARNTQIALDQRLVQLTGKLHAQEQALAYMAPRLQERVETTDELHSMVQQLDQVVPKIKPDLKTIGEQLQEIKDAGKQTREQMMTASEELGKYKNAYKLFGERMQEAREKAAIARREVEADNVQALRATEASTGLRQRAATAQGAQQGQMLVADSEREAARAEMLNRQSAEAAQSNQLFDAEADESLAYMSMFGADAQQADQRLKGESMKLQALGRQYARGRFLAQNGAARDQYLKAELAKAKKALDRSELVSEDDKLAFMTGEKATQATAKEVGVEERAAVGNTEKAAGEARKLDEDKAQWEEDSAQADSIKRAAEEHARAEEHLEAASTLNPK</sequence>
<feature type="compositionally biased region" description="Basic and acidic residues" evidence="2">
    <location>
        <begin position="330"/>
        <end position="344"/>
    </location>
</feature>
<dbReference type="EMBL" id="HBFK01033086">
    <property type="protein sequence ID" value="CAD8753594.1"/>
    <property type="molecule type" value="Transcribed_RNA"/>
</dbReference>
<feature type="compositionally biased region" description="Basic and acidic residues" evidence="2">
    <location>
        <begin position="353"/>
        <end position="369"/>
    </location>
</feature>